<proteinExistence type="predicted"/>
<protein>
    <submittedName>
        <fullName evidence="2">Uncharacterized protein</fullName>
    </submittedName>
</protein>
<comment type="caution">
    <text evidence="2">The sequence shown here is derived from an EMBL/GenBank/DDBJ whole genome shotgun (WGS) entry which is preliminary data.</text>
</comment>
<keyword evidence="3" id="KW-1185">Reference proteome</keyword>
<feature type="region of interest" description="Disordered" evidence="1">
    <location>
        <begin position="329"/>
        <end position="371"/>
    </location>
</feature>
<dbReference type="EMBL" id="ML978785">
    <property type="protein sequence ID" value="KAF2083450.1"/>
    <property type="molecule type" value="Genomic_DNA"/>
</dbReference>
<accession>A0A9P4HQC5</accession>
<evidence type="ECO:0000313" key="2">
    <source>
        <dbReference type="EMBL" id="KAF2083450.1"/>
    </source>
</evidence>
<evidence type="ECO:0000313" key="3">
    <source>
        <dbReference type="Proteomes" id="UP000799776"/>
    </source>
</evidence>
<dbReference type="AlphaFoldDB" id="A0A9P4HQC5"/>
<dbReference type="Proteomes" id="UP000799776">
    <property type="component" value="Unassembled WGS sequence"/>
</dbReference>
<feature type="compositionally biased region" description="Acidic residues" evidence="1">
    <location>
        <begin position="338"/>
        <end position="362"/>
    </location>
</feature>
<gene>
    <name evidence="2" type="ORF">K490DRAFT_60482</name>
</gene>
<organism evidence="2 3">
    <name type="scientific">Saccharata proteae CBS 121410</name>
    <dbReference type="NCBI Taxonomy" id="1314787"/>
    <lineage>
        <taxon>Eukaryota</taxon>
        <taxon>Fungi</taxon>
        <taxon>Dikarya</taxon>
        <taxon>Ascomycota</taxon>
        <taxon>Pezizomycotina</taxon>
        <taxon>Dothideomycetes</taxon>
        <taxon>Dothideomycetes incertae sedis</taxon>
        <taxon>Botryosphaeriales</taxon>
        <taxon>Saccharataceae</taxon>
        <taxon>Saccharata</taxon>
    </lineage>
</organism>
<feature type="compositionally biased region" description="Basic and acidic residues" evidence="1">
    <location>
        <begin position="7"/>
        <end position="29"/>
    </location>
</feature>
<feature type="compositionally biased region" description="Polar residues" evidence="1">
    <location>
        <begin position="53"/>
        <end position="64"/>
    </location>
</feature>
<feature type="region of interest" description="Disordered" evidence="1">
    <location>
        <begin position="134"/>
        <end position="164"/>
    </location>
</feature>
<evidence type="ECO:0000256" key="1">
    <source>
        <dbReference type="SAM" id="MobiDB-lite"/>
    </source>
</evidence>
<feature type="region of interest" description="Disordered" evidence="1">
    <location>
        <begin position="1"/>
        <end position="89"/>
    </location>
</feature>
<reference evidence="2" key="1">
    <citation type="journal article" date="2020" name="Stud. Mycol.">
        <title>101 Dothideomycetes genomes: a test case for predicting lifestyles and emergence of pathogens.</title>
        <authorList>
            <person name="Haridas S."/>
            <person name="Albert R."/>
            <person name="Binder M."/>
            <person name="Bloem J."/>
            <person name="Labutti K."/>
            <person name="Salamov A."/>
            <person name="Andreopoulos B."/>
            <person name="Baker S."/>
            <person name="Barry K."/>
            <person name="Bills G."/>
            <person name="Bluhm B."/>
            <person name="Cannon C."/>
            <person name="Castanera R."/>
            <person name="Culley D."/>
            <person name="Daum C."/>
            <person name="Ezra D."/>
            <person name="Gonzalez J."/>
            <person name="Henrissat B."/>
            <person name="Kuo A."/>
            <person name="Liang C."/>
            <person name="Lipzen A."/>
            <person name="Lutzoni F."/>
            <person name="Magnuson J."/>
            <person name="Mondo S."/>
            <person name="Nolan M."/>
            <person name="Ohm R."/>
            <person name="Pangilinan J."/>
            <person name="Park H.-J."/>
            <person name="Ramirez L."/>
            <person name="Alfaro M."/>
            <person name="Sun H."/>
            <person name="Tritt A."/>
            <person name="Yoshinaga Y."/>
            <person name="Zwiers L.-H."/>
            <person name="Turgeon B."/>
            <person name="Goodwin S."/>
            <person name="Spatafora J."/>
            <person name="Crous P."/>
            <person name="Grigoriev I."/>
        </authorList>
    </citation>
    <scope>NUCLEOTIDE SEQUENCE</scope>
    <source>
        <strain evidence="2">CBS 121410</strain>
    </source>
</reference>
<name>A0A9P4HQC5_9PEZI</name>
<sequence length="371" mass="41534">MEPGSESPRKHYRETSPELDAQKRGRTENTGEEINSQPEGETLPRGLEEDGAENSTSTPPLSNQPEALPAEDDAADIPLPTTPDPRHRQLHLPNARTAAENSPDIPSNAPLRFSQIYYPPGLFLAAHPMFGGRPDAVLQNSNPDTEDQPADSSSSSERSDSSMAPMGLVQYLPGELGAHDIFIEHRRDLQLEVVDRETYTNDALRKAAIMRSAELHSVYNIREGLHLQRRSQPVSQWENTHARDRLAAWRNTLFVPRPSPLNNVMFPEDVNLGGGWREERPRSVADSWRRASGSQIPVPQRRAVHDEEEAGLLALPPWRQVSRLGLGMRSRGSWDGGFVEDEENEEDEEDEEDEDDDDDEDALPARRRGSV</sequence>